<sequence>MLSKYEFSNADERRQNIFVTPSAKNYINHNRTTQLKKRKFIQQYLSFEKTSPLTQIMVNCRKLTEKQGVHSYIAMQAAGFHYTGVEDTVRCDTCGLEVSSWTLDMKPFIVHTQQSPECAFVRSLAVAVPVNTFSKITLSIMNTLADDHEKPSKRQKLETDREYLPRLVLVEVDKLKRLRKRTFSHWSQRMAPSSAKMAKAGFFSCNVGDRVICLYCNLICQNWNSETDDPCDIHKALSPRCPYVIAMTNRQEIASILILNELSTNTNIVEPICCDEIVHTTPCHTEYMEIPRRQASFETWPNENLPPVDELVRAGFFYTGSKTVVTCFYCSGSLQNWGPTDNPTVEHARWFPNCAYIKQLCGPDLYRKIQELKRAQEDEHTPGNQDQQIQIDGQQIGRGLLNVTDESFLSRLVAARLDLTVSQRLLDENYRISIIKRCWEDQLKLKCDDFLDDCELYLSCVILDKQIRIIDGRKENITIPYQAMKELGEKEQQRTSARVEGGSTSTPSESNVNDADVSESRNMDMENSTSEVSILPIKTEKQTENLQLSNPCVVCSKEEKKLACIPCGHLVACSSCGNSLRVCPMCRREIEAFVRIYL</sequence>
<evidence type="ECO:0000259" key="7">
    <source>
        <dbReference type="PROSITE" id="PS50089"/>
    </source>
</evidence>
<evidence type="ECO:0000256" key="5">
    <source>
        <dbReference type="PROSITE-ProRule" id="PRU00175"/>
    </source>
</evidence>
<dbReference type="SUPFAM" id="SSF57924">
    <property type="entry name" value="Inhibitor of apoptosis (IAP) repeat"/>
    <property type="match status" value="3"/>
</dbReference>
<dbReference type="GO" id="GO:0051726">
    <property type="term" value="P:regulation of cell cycle"/>
    <property type="evidence" value="ECO:0007669"/>
    <property type="project" value="TreeGrafter"/>
</dbReference>
<dbReference type="InterPro" id="IPR001841">
    <property type="entry name" value="Znf_RING"/>
</dbReference>
<name>A0A815LKC5_ADIRI</name>
<evidence type="ECO:0000256" key="4">
    <source>
        <dbReference type="ARBA" id="ARBA00022833"/>
    </source>
</evidence>
<evidence type="ECO:0000313" key="9">
    <source>
        <dbReference type="Proteomes" id="UP000663828"/>
    </source>
</evidence>
<dbReference type="EMBL" id="CAJNOR010003406">
    <property type="protein sequence ID" value="CAF1410549.1"/>
    <property type="molecule type" value="Genomic_DNA"/>
</dbReference>
<evidence type="ECO:0000256" key="1">
    <source>
        <dbReference type="ARBA" id="ARBA00006672"/>
    </source>
</evidence>
<dbReference type="Gene3D" id="3.30.40.10">
    <property type="entry name" value="Zinc/RING finger domain, C3HC4 (zinc finger)"/>
    <property type="match status" value="1"/>
</dbReference>
<dbReference type="Proteomes" id="UP000663828">
    <property type="component" value="Unassembled WGS sequence"/>
</dbReference>
<keyword evidence="4" id="KW-0862">Zinc</keyword>
<evidence type="ECO:0000256" key="3">
    <source>
        <dbReference type="ARBA" id="ARBA00022771"/>
    </source>
</evidence>
<dbReference type="GO" id="GO:0005737">
    <property type="term" value="C:cytoplasm"/>
    <property type="evidence" value="ECO:0007669"/>
    <property type="project" value="TreeGrafter"/>
</dbReference>
<evidence type="ECO:0000256" key="6">
    <source>
        <dbReference type="SAM" id="MobiDB-lite"/>
    </source>
</evidence>
<evidence type="ECO:0000313" key="8">
    <source>
        <dbReference type="EMBL" id="CAF1410549.1"/>
    </source>
</evidence>
<dbReference type="PANTHER" id="PTHR10044:SF139">
    <property type="entry name" value="DEATH-ASSOCIATED INHIBITOR OF APOPTOSIS 2"/>
    <property type="match status" value="1"/>
</dbReference>
<proteinExistence type="inferred from homology"/>
<dbReference type="InterPro" id="IPR050784">
    <property type="entry name" value="IAP"/>
</dbReference>
<protein>
    <recommendedName>
        <fullName evidence="7">RING-type domain-containing protein</fullName>
    </recommendedName>
</protein>
<comment type="similarity">
    <text evidence="1">Belongs to the IAP family.</text>
</comment>
<dbReference type="GO" id="GO:0005634">
    <property type="term" value="C:nucleus"/>
    <property type="evidence" value="ECO:0007669"/>
    <property type="project" value="TreeGrafter"/>
</dbReference>
<feature type="compositionally biased region" description="Polar residues" evidence="6">
    <location>
        <begin position="502"/>
        <end position="513"/>
    </location>
</feature>
<dbReference type="Gene3D" id="1.10.1170.10">
    <property type="entry name" value="Inhibitor Of Apoptosis Protein (2mihbC-IAP-1), Chain A"/>
    <property type="match status" value="3"/>
</dbReference>
<keyword evidence="3 5" id="KW-0863">Zinc-finger</keyword>
<dbReference type="GO" id="GO:0061630">
    <property type="term" value="F:ubiquitin protein ligase activity"/>
    <property type="evidence" value="ECO:0007669"/>
    <property type="project" value="TreeGrafter"/>
</dbReference>
<dbReference type="AlphaFoldDB" id="A0A815LKC5"/>
<dbReference type="InterPro" id="IPR001370">
    <property type="entry name" value="BIR_rpt"/>
</dbReference>
<keyword evidence="9" id="KW-1185">Reference proteome</keyword>
<dbReference type="FunFam" id="1.10.1170.10:FF:000002">
    <property type="entry name" value="Baculoviral IAP repeat containing 7"/>
    <property type="match status" value="1"/>
</dbReference>
<dbReference type="PROSITE" id="PS50089">
    <property type="entry name" value="ZF_RING_2"/>
    <property type="match status" value="1"/>
</dbReference>
<accession>A0A815LKC5</accession>
<dbReference type="GO" id="GO:0031398">
    <property type="term" value="P:positive regulation of protein ubiquitination"/>
    <property type="evidence" value="ECO:0007669"/>
    <property type="project" value="TreeGrafter"/>
</dbReference>
<dbReference type="GO" id="GO:0008270">
    <property type="term" value="F:zinc ion binding"/>
    <property type="evidence" value="ECO:0007669"/>
    <property type="project" value="UniProtKB-KW"/>
</dbReference>
<feature type="region of interest" description="Disordered" evidence="6">
    <location>
        <begin position="488"/>
        <end position="530"/>
    </location>
</feature>
<reference evidence="8" key="1">
    <citation type="submission" date="2021-02" db="EMBL/GenBank/DDBJ databases">
        <authorList>
            <person name="Nowell W R."/>
        </authorList>
    </citation>
    <scope>NUCLEOTIDE SEQUENCE</scope>
</reference>
<dbReference type="InterPro" id="IPR013083">
    <property type="entry name" value="Znf_RING/FYVE/PHD"/>
</dbReference>
<dbReference type="PROSITE" id="PS50143">
    <property type="entry name" value="BIR_REPEAT_2"/>
    <property type="match status" value="3"/>
</dbReference>
<dbReference type="GO" id="GO:0043027">
    <property type="term" value="F:cysteine-type endopeptidase inhibitor activity involved in apoptotic process"/>
    <property type="evidence" value="ECO:0007669"/>
    <property type="project" value="TreeGrafter"/>
</dbReference>
<keyword evidence="2" id="KW-0479">Metal-binding</keyword>
<gene>
    <name evidence="8" type="ORF">XAT740_LOCUS34649</name>
</gene>
<feature type="domain" description="RING-type" evidence="7">
    <location>
        <begin position="552"/>
        <end position="587"/>
    </location>
</feature>
<dbReference type="SMART" id="SM00238">
    <property type="entry name" value="BIR"/>
    <property type="match status" value="3"/>
</dbReference>
<organism evidence="8 9">
    <name type="scientific">Adineta ricciae</name>
    <name type="common">Rotifer</name>
    <dbReference type="NCBI Taxonomy" id="249248"/>
    <lineage>
        <taxon>Eukaryota</taxon>
        <taxon>Metazoa</taxon>
        <taxon>Spiralia</taxon>
        <taxon>Gnathifera</taxon>
        <taxon>Rotifera</taxon>
        <taxon>Eurotatoria</taxon>
        <taxon>Bdelloidea</taxon>
        <taxon>Adinetida</taxon>
        <taxon>Adinetidae</taxon>
        <taxon>Adineta</taxon>
    </lineage>
</organism>
<dbReference type="Pfam" id="PF13920">
    <property type="entry name" value="zf-C3HC4_3"/>
    <property type="match status" value="1"/>
</dbReference>
<dbReference type="CDD" id="cd00022">
    <property type="entry name" value="BIR"/>
    <property type="match status" value="2"/>
</dbReference>
<dbReference type="Pfam" id="PF00653">
    <property type="entry name" value="BIR"/>
    <property type="match status" value="3"/>
</dbReference>
<comment type="caution">
    <text evidence="8">The sequence shown here is derived from an EMBL/GenBank/DDBJ whole genome shotgun (WGS) entry which is preliminary data.</text>
</comment>
<evidence type="ECO:0000256" key="2">
    <source>
        <dbReference type="ARBA" id="ARBA00022723"/>
    </source>
</evidence>
<dbReference type="PANTHER" id="PTHR10044">
    <property type="entry name" value="INHIBITOR OF APOPTOSIS"/>
    <property type="match status" value="1"/>
</dbReference>
<dbReference type="GO" id="GO:0043066">
    <property type="term" value="P:negative regulation of apoptotic process"/>
    <property type="evidence" value="ECO:0007669"/>
    <property type="project" value="TreeGrafter"/>
</dbReference>